<gene>
    <name evidence="3" type="ORF">GIB67_020132</name>
</gene>
<accession>A0A7J7N5J3</accession>
<evidence type="ECO:0000256" key="1">
    <source>
        <dbReference type="ARBA" id="ARBA00022737"/>
    </source>
</evidence>
<evidence type="ECO:0000313" key="3">
    <source>
        <dbReference type="EMBL" id="KAF6162407.1"/>
    </source>
</evidence>
<dbReference type="AlphaFoldDB" id="A0A7J7N5J3"/>
<protein>
    <recommendedName>
        <fullName evidence="5">Pentatricopeptide repeat-containing protein</fullName>
    </recommendedName>
</protein>
<evidence type="ECO:0008006" key="5">
    <source>
        <dbReference type="Google" id="ProtNLM"/>
    </source>
</evidence>
<evidence type="ECO:0000256" key="2">
    <source>
        <dbReference type="PROSITE-ProRule" id="PRU00708"/>
    </source>
</evidence>
<dbReference type="InterPro" id="IPR002885">
    <property type="entry name" value="PPR_rpt"/>
</dbReference>
<dbReference type="GO" id="GO:0003723">
    <property type="term" value="F:RNA binding"/>
    <property type="evidence" value="ECO:0007669"/>
    <property type="project" value="InterPro"/>
</dbReference>
<organism evidence="3 4">
    <name type="scientific">Kingdonia uniflora</name>
    <dbReference type="NCBI Taxonomy" id="39325"/>
    <lineage>
        <taxon>Eukaryota</taxon>
        <taxon>Viridiplantae</taxon>
        <taxon>Streptophyta</taxon>
        <taxon>Embryophyta</taxon>
        <taxon>Tracheophyta</taxon>
        <taxon>Spermatophyta</taxon>
        <taxon>Magnoliopsida</taxon>
        <taxon>Ranunculales</taxon>
        <taxon>Circaeasteraceae</taxon>
        <taxon>Kingdonia</taxon>
    </lineage>
</organism>
<dbReference type="EMBL" id="JACGCM010001033">
    <property type="protein sequence ID" value="KAF6162407.1"/>
    <property type="molecule type" value="Genomic_DNA"/>
</dbReference>
<proteinExistence type="predicted"/>
<dbReference type="InterPro" id="IPR011990">
    <property type="entry name" value="TPR-like_helical_dom_sf"/>
</dbReference>
<dbReference type="Pfam" id="PF13041">
    <property type="entry name" value="PPR_2"/>
    <property type="match status" value="1"/>
</dbReference>
<comment type="caution">
    <text evidence="3">The sequence shown here is derived from an EMBL/GenBank/DDBJ whole genome shotgun (WGS) entry which is preliminary data.</text>
</comment>
<name>A0A7J7N5J3_9MAGN</name>
<dbReference type="Proteomes" id="UP000541444">
    <property type="component" value="Unassembled WGS sequence"/>
</dbReference>
<keyword evidence="4" id="KW-1185">Reference proteome</keyword>
<dbReference type="InterPro" id="IPR046960">
    <property type="entry name" value="PPR_At4g14850-like_plant"/>
</dbReference>
<dbReference type="NCBIfam" id="TIGR00756">
    <property type="entry name" value="PPR"/>
    <property type="match status" value="2"/>
</dbReference>
<dbReference type="OrthoDB" id="1937829at2759"/>
<feature type="repeat" description="PPR" evidence="2">
    <location>
        <begin position="5"/>
        <end position="39"/>
    </location>
</feature>
<sequence>MPERNVVSWNAMMEGYCRIGDMGSALMLFGGMPMMGTSVTWGQMIDGFARSGDIVSARRLFDEVPWEMKNVVVWTVMVMVM</sequence>
<keyword evidence="1" id="KW-0677">Repeat</keyword>
<dbReference type="PANTHER" id="PTHR47926">
    <property type="entry name" value="PENTATRICOPEPTIDE REPEAT-CONTAINING PROTEIN"/>
    <property type="match status" value="1"/>
</dbReference>
<dbReference type="PROSITE" id="PS51375">
    <property type="entry name" value="PPR"/>
    <property type="match status" value="1"/>
</dbReference>
<dbReference type="Gene3D" id="1.25.40.10">
    <property type="entry name" value="Tetratricopeptide repeat domain"/>
    <property type="match status" value="1"/>
</dbReference>
<dbReference type="GO" id="GO:0009451">
    <property type="term" value="P:RNA modification"/>
    <property type="evidence" value="ECO:0007669"/>
    <property type="project" value="InterPro"/>
</dbReference>
<reference evidence="3 4" key="1">
    <citation type="journal article" date="2020" name="IScience">
        <title>Genome Sequencing of the Endangered Kingdonia uniflora (Circaeasteraceae, Ranunculales) Reveals Potential Mechanisms of Evolutionary Specialization.</title>
        <authorList>
            <person name="Sun Y."/>
            <person name="Deng T."/>
            <person name="Zhang A."/>
            <person name="Moore M.J."/>
            <person name="Landis J.B."/>
            <person name="Lin N."/>
            <person name="Zhang H."/>
            <person name="Zhang X."/>
            <person name="Huang J."/>
            <person name="Zhang X."/>
            <person name="Sun H."/>
            <person name="Wang H."/>
        </authorList>
    </citation>
    <scope>NUCLEOTIDE SEQUENCE [LARGE SCALE GENOMIC DNA]</scope>
    <source>
        <strain evidence="3">TB1705</strain>
        <tissue evidence="3">Leaf</tissue>
    </source>
</reference>
<evidence type="ECO:0000313" key="4">
    <source>
        <dbReference type="Proteomes" id="UP000541444"/>
    </source>
</evidence>
<dbReference type="Pfam" id="PF01535">
    <property type="entry name" value="PPR"/>
    <property type="match status" value="1"/>
</dbReference>